<feature type="region of interest" description="Disordered" evidence="3">
    <location>
        <begin position="1175"/>
        <end position="1204"/>
    </location>
</feature>
<feature type="compositionally biased region" description="Basic and acidic residues" evidence="3">
    <location>
        <begin position="1032"/>
        <end position="1061"/>
    </location>
</feature>
<feature type="compositionally biased region" description="Basic and acidic residues" evidence="3">
    <location>
        <begin position="199"/>
        <end position="208"/>
    </location>
</feature>
<evidence type="ECO:0000313" key="5">
    <source>
        <dbReference type="EMBL" id="GAA0148910.1"/>
    </source>
</evidence>
<feature type="region of interest" description="Disordered" evidence="3">
    <location>
        <begin position="486"/>
        <end position="506"/>
    </location>
</feature>
<dbReference type="InterPro" id="IPR036869">
    <property type="entry name" value="J_dom_sf"/>
</dbReference>
<dbReference type="GO" id="GO:0030276">
    <property type="term" value="F:clathrin binding"/>
    <property type="evidence" value="ECO:0007669"/>
    <property type="project" value="TreeGrafter"/>
</dbReference>
<feature type="region of interest" description="Disordered" evidence="3">
    <location>
        <begin position="199"/>
        <end position="219"/>
    </location>
</feature>
<keyword evidence="1 2" id="KW-0175">Coiled coil</keyword>
<feature type="compositionally biased region" description="Basic and acidic residues" evidence="3">
    <location>
        <begin position="497"/>
        <end position="506"/>
    </location>
</feature>
<dbReference type="InterPro" id="IPR001623">
    <property type="entry name" value="DnaJ_domain"/>
</dbReference>
<dbReference type="PANTHER" id="PTHR23172:SF87">
    <property type="entry name" value="CHAPERONE DNAJ-DOMAIN SUPERFAMILY PROTEIN"/>
    <property type="match status" value="1"/>
</dbReference>
<dbReference type="GO" id="GO:0072583">
    <property type="term" value="P:clathrin-dependent endocytosis"/>
    <property type="evidence" value="ECO:0007669"/>
    <property type="project" value="TreeGrafter"/>
</dbReference>
<dbReference type="EMBL" id="BAABME010001319">
    <property type="protein sequence ID" value="GAA0148910.1"/>
    <property type="molecule type" value="Genomic_DNA"/>
</dbReference>
<feature type="compositionally biased region" description="Basic and acidic residues" evidence="3">
    <location>
        <begin position="1183"/>
        <end position="1201"/>
    </location>
</feature>
<dbReference type="GO" id="GO:0005737">
    <property type="term" value="C:cytoplasm"/>
    <property type="evidence" value="ECO:0007669"/>
    <property type="project" value="TreeGrafter"/>
</dbReference>
<feature type="compositionally biased region" description="Basic and acidic residues" evidence="3">
    <location>
        <begin position="662"/>
        <end position="680"/>
    </location>
</feature>
<evidence type="ECO:0000256" key="2">
    <source>
        <dbReference type="SAM" id="Coils"/>
    </source>
</evidence>
<organism evidence="5 6">
    <name type="scientific">Lithospermum erythrorhizon</name>
    <name type="common">Purple gromwell</name>
    <name type="synonym">Lithospermum officinale var. erythrorhizon</name>
    <dbReference type="NCBI Taxonomy" id="34254"/>
    <lineage>
        <taxon>Eukaryota</taxon>
        <taxon>Viridiplantae</taxon>
        <taxon>Streptophyta</taxon>
        <taxon>Embryophyta</taxon>
        <taxon>Tracheophyta</taxon>
        <taxon>Spermatophyta</taxon>
        <taxon>Magnoliopsida</taxon>
        <taxon>eudicotyledons</taxon>
        <taxon>Gunneridae</taxon>
        <taxon>Pentapetalae</taxon>
        <taxon>asterids</taxon>
        <taxon>lamiids</taxon>
        <taxon>Boraginales</taxon>
        <taxon>Boraginaceae</taxon>
        <taxon>Boraginoideae</taxon>
        <taxon>Lithospermeae</taxon>
        <taxon>Lithospermum</taxon>
    </lineage>
</organism>
<evidence type="ECO:0000256" key="3">
    <source>
        <dbReference type="SAM" id="MobiDB-lite"/>
    </source>
</evidence>
<comment type="caution">
    <text evidence="5">The sequence shown here is derived from an EMBL/GenBank/DDBJ whole genome shotgun (WGS) entry which is preliminary data.</text>
</comment>
<dbReference type="GO" id="GO:0031982">
    <property type="term" value="C:vesicle"/>
    <property type="evidence" value="ECO:0007669"/>
    <property type="project" value="TreeGrafter"/>
</dbReference>
<feature type="region of interest" description="Disordered" evidence="3">
    <location>
        <begin position="607"/>
        <end position="700"/>
    </location>
</feature>
<evidence type="ECO:0000313" key="6">
    <source>
        <dbReference type="Proteomes" id="UP001454036"/>
    </source>
</evidence>
<dbReference type="PROSITE" id="PS50076">
    <property type="entry name" value="DNAJ_2"/>
    <property type="match status" value="1"/>
</dbReference>
<dbReference type="Gene3D" id="1.10.287.110">
    <property type="entry name" value="DnaJ domain"/>
    <property type="match status" value="1"/>
</dbReference>
<name>A0AAV3PF41_LITER</name>
<reference evidence="5 6" key="1">
    <citation type="submission" date="2024-01" db="EMBL/GenBank/DDBJ databases">
        <title>The complete chloroplast genome sequence of Lithospermum erythrorhizon: insights into the phylogenetic relationship among Boraginaceae species and the maternal lineages of purple gromwells.</title>
        <authorList>
            <person name="Okada T."/>
            <person name="Watanabe K."/>
        </authorList>
    </citation>
    <scope>NUCLEOTIDE SEQUENCE [LARGE SCALE GENOMIC DNA]</scope>
</reference>
<evidence type="ECO:0000256" key="1">
    <source>
        <dbReference type="ARBA" id="ARBA00023054"/>
    </source>
</evidence>
<feature type="compositionally biased region" description="Basic and acidic residues" evidence="3">
    <location>
        <begin position="1071"/>
        <end position="1098"/>
    </location>
</feature>
<evidence type="ECO:0000259" key="4">
    <source>
        <dbReference type="PROSITE" id="PS50076"/>
    </source>
</evidence>
<feature type="region of interest" description="Disordered" evidence="3">
    <location>
        <begin position="1032"/>
        <end position="1098"/>
    </location>
</feature>
<feature type="region of interest" description="Disordered" evidence="3">
    <location>
        <begin position="119"/>
        <end position="150"/>
    </location>
</feature>
<feature type="region of interest" description="Disordered" evidence="3">
    <location>
        <begin position="743"/>
        <end position="779"/>
    </location>
</feature>
<protein>
    <submittedName>
        <fullName evidence="5">Membrane traffic protein</fullName>
    </submittedName>
</protein>
<dbReference type="FunFam" id="1.10.287.110:FF:000009">
    <property type="entry name" value="Auxilin-related protein 1"/>
    <property type="match status" value="1"/>
</dbReference>
<sequence>MENISHFPHSLSKKPHTSKSSYDDVFSGAHKFSTTSLAPRLEDYTEIFGGFHASRGRSAAIPLLDLPPVNDDDDVDRIGVCREDYCKVFGGFRGVDFAASFEDLVNAANGGYYSSDEAWSPAHSGSLSEETDPSAFSERSHSTTMGDLHNPVNGIKHFNLSYHKAQQRSDGDNTTGMSNITHLHAIPGYTCIVEEKVASENHRDEQRHHQGTNDPNYKEGFGVRVAEDETSRENVSLTMNSEFSQIHGSRLKPWETRSKSGPILNEPLVTVSDVSLRTKPSHLPPPSRPPPILGEFGITHPKPKTSRSLSVASLEDALCRIEDNLRNSANSTDLRDEDLQTSLNLQMEMENNIECLSSHEDGQEECTSMHFDLGNNTVGHAVQWSQEEDLEKIWEVVSDEERRRLMKTSDVVSDGIYGEIEINARERSRKYKPRKDHISYLGSSKSEEIVSWREEAEYFEVETDFYRKDYKQSKEDTIVNNDVESFENQGHSKTATKQKESCDNSKLEKMAPERGEKQDKLIKGESVVPGDGRLRETSRSIFQMEDQKSVQVIGSIDAPQTNKEEHMVMHDEEIKKVLYTGKSMETRDEDGSQHENVTDTDLYMKEASERTEKNFSNANSKKESEMMSEEVFEIDHLVKSNNESDQTVVEDKGDDRQDEEEREKQLNELLERPLNKEIQKGAHIRLGPKTSESIEQKDDDSTILHMSKRVDVHHAHEQYKKDRELSLTREVENNLVKECHKLEEVEMEMPRSSKEDKFGTEEKETYQREHEEKLGGDRGSNVYEISTKEALDHNKSRTSFTRDLCEEGTQKKSLEACEKKDEGTGFDGTLTQKAKVDELKKNVTKEEFDSSKSSPLVINEKPTHEVQCIDEVSHVVEGRHNMNFKNLGLSRKVNSREISVNTSEQFRPVSSTASVNVSEKPFNNVAMIPPRVVSSDQEVKVTFPEVPRVECVTGLQVTLGDGILMEKQRKPQLANEWVDNAKNISDALQTVLVDIGDIHDDYEAEASQGTSTKVNNMSRIRLPEEPKIEKRLRNDGELKHESYMTTKEERERQMQREKDPMAKTQKVGRLKGRELHDEHLKRAEEEREREREREKDRTAVENTIREARERAYVDARERAALERATSEARQRAMAEARERLEKASAEAREARLKAERAAVERATAEARQRAFEKAMSTKCNSETNDRVDRASDKFPSKDMKQNGRSYDSCNIQIQNGPCYTNSSAQVGVEGESPQRCKARLERYQRTTERAAKALAEKNMRDLVAQREQEERSRLAEILDADVKRWSSGKEGNLRALLSTLQYILGPDSGWQPIPLTQVITSAAVKRAYRKATLCVHPDKLQQRGANTQQKYICEKVFDLLKEAWNKFNSEER</sequence>
<dbReference type="PANTHER" id="PTHR23172">
    <property type="entry name" value="AUXILIN/CYCLIN G-ASSOCIATED KINASE-RELATED"/>
    <property type="match status" value="1"/>
</dbReference>
<accession>A0AAV3PF41</accession>
<feature type="domain" description="J" evidence="4">
    <location>
        <begin position="1308"/>
        <end position="1372"/>
    </location>
</feature>
<dbReference type="SUPFAM" id="SSF46565">
    <property type="entry name" value="Chaperone J-domain"/>
    <property type="match status" value="1"/>
</dbReference>
<gene>
    <name evidence="5" type="ORF">LIER_08222</name>
</gene>
<feature type="compositionally biased region" description="Basic and acidic residues" evidence="3">
    <location>
        <begin position="743"/>
        <end position="776"/>
    </location>
</feature>
<dbReference type="Proteomes" id="UP001454036">
    <property type="component" value="Unassembled WGS sequence"/>
</dbReference>
<dbReference type="GO" id="GO:0072318">
    <property type="term" value="P:clathrin coat disassembly"/>
    <property type="evidence" value="ECO:0007669"/>
    <property type="project" value="TreeGrafter"/>
</dbReference>
<keyword evidence="6" id="KW-1185">Reference proteome</keyword>
<feature type="compositionally biased region" description="Polar residues" evidence="3">
    <location>
        <begin position="486"/>
        <end position="495"/>
    </location>
</feature>
<feature type="coiled-coil region" evidence="2">
    <location>
        <begin position="1126"/>
        <end position="1169"/>
    </location>
</feature>
<proteinExistence type="predicted"/>